<evidence type="ECO:0000313" key="10">
    <source>
        <dbReference type="EMBL" id="SZX77339.1"/>
    </source>
</evidence>
<dbReference type="FunFam" id="3.40.50.1820:FF:000057">
    <property type="entry name" value="Lipase"/>
    <property type="match status" value="1"/>
</dbReference>
<proteinExistence type="inferred from homology"/>
<dbReference type="GO" id="GO:0016042">
    <property type="term" value="P:lipid catabolic process"/>
    <property type="evidence" value="ECO:0007669"/>
    <property type="project" value="UniProtKB-KW"/>
</dbReference>
<feature type="active site" description="Charge relay system" evidence="7">
    <location>
        <position position="400"/>
    </location>
</feature>
<evidence type="ECO:0000256" key="2">
    <source>
        <dbReference type="ARBA" id="ARBA00022729"/>
    </source>
</evidence>
<gene>
    <name evidence="10" type="ORF">BQ4739_LOCUS17696</name>
    <name evidence="9" type="ORF">BQ4739_LOCUS9089</name>
</gene>
<dbReference type="STRING" id="3088.A0A383WJJ6"/>
<feature type="active site" description="Charge relay system" evidence="7">
    <location>
        <position position="431"/>
    </location>
</feature>
<comment type="similarity">
    <text evidence="1">Belongs to the AB hydrolase superfamily. Lipase family.</text>
</comment>
<feature type="domain" description="Partial AB-hydrolase lipase" evidence="8">
    <location>
        <begin position="75"/>
        <end position="133"/>
    </location>
</feature>
<feature type="active site" description="Nucleophile" evidence="7">
    <location>
        <position position="210"/>
    </location>
</feature>
<keyword evidence="11" id="KW-1185">Reference proteome</keyword>
<sequence length="458" mass="51639">MTAEQQALLQQLQAESGLRGAQRKLQDKEDFGLPPGVAGFQAPKGVEVPVVPLMGSKDQPSIDVFSWMIAAKMEDFVEAAGYPLENHKVITRDGYILNMYRIPHGKYRNTGKGNKPVVLLQHGVTLSSNSFVLLNANESMAYILADAGFDVWMSNTRGNTYSRGHVLLNQWGQRYWRFSIDELALVDLPAQIDYALKTTGASKLAYVGHSQGCTLAYMLLSEKEAYNDKISVVVHVGPVGFIEYIRAPFLKAQPIVKSDQWLKNAPLGEFIAHRDIAPFVVPFCEYNHTFNEWCMQQMNGMFYGPSVNVPTADFILIARTWPSTVASRNLEHWAQMATDGKLRLQKYSYGNDCTNLLLGANFPRSFHESCNMAVYGKETPPEYDLGKITAPQAFFLGSIDIMSTPEDVAEQQRRLKPNVVVAQYMFDRLAHMDFVWDRNAQYKKELVELLYRFSPGTF</sequence>
<dbReference type="EMBL" id="FNXT01000881">
    <property type="protein sequence ID" value="SZX68771.1"/>
    <property type="molecule type" value="Genomic_DNA"/>
</dbReference>
<keyword evidence="4" id="KW-0442">Lipid degradation</keyword>
<evidence type="ECO:0000256" key="6">
    <source>
        <dbReference type="ARBA" id="ARBA00023180"/>
    </source>
</evidence>
<reference evidence="10 11" key="1">
    <citation type="submission" date="2016-10" db="EMBL/GenBank/DDBJ databases">
        <authorList>
            <person name="Cai Z."/>
        </authorList>
    </citation>
    <scope>NUCLEOTIDE SEQUENCE [LARGE SCALE GENOMIC DNA]</scope>
</reference>
<evidence type="ECO:0000256" key="4">
    <source>
        <dbReference type="ARBA" id="ARBA00022963"/>
    </source>
</evidence>
<dbReference type="PANTHER" id="PTHR11005">
    <property type="entry name" value="LYSOSOMAL ACID LIPASE-RELATED"/>
    <property type="match status" value="1"/>
</dbReference>
<dbReference type="AlphaFoldDB" id="A0A383WJJ6"/>
<dbReference type="EMBL" id="FNXT01001281">
    <property type="protein sequence ID" value="SZX77339.1"/>
    <property type="molecule type" value="Genomic_DNA"/>
</dbReference>
<accession>A0A383WJJ6</accession>
<keyword evidence="5" id="KW-0443">Lipid metabolism</keyword>
<evidence type="ECO:0000256" key="3">
    <source>
        <dbReference type="ARBA" id="ARBA00022801"/>
    </source>
</evidence>
<name>A0A383WJJ6_TETOB</name>
<evidence type="ECO:0000259" key="8">
    <source>
        <dbReference type="Pfam" id="PF04083"/>
    </source>
</evidence>
<evidence type="ECO:0000313" key="9">
    <source>
        <dbReference type="EMBL" id="SZX68771.1"/>
    </source>
</evidence>
<dbReference type="GO" id="GO:0016788">
    <property type="term" value="F:hydrolase activity, acting on ester bonds"/>
    <property type="evidence" value="ECO:0007669"/>
    <property type="project" value="InterPro"/>
</dbReference>
<keyword evidence="2" id="KW-0732">Signal</keyword>
<keyword evidence="3" id="KW-0378">Hydrolase</keyword>
<dbReference type="Pfam" id="PF04083">
    <property type="entry name" value="Abhydro_lipase"/>
    <property type="match status" value="1"/>
</dbReference>
<dbReference type="SUPFAM" id="SSF53474">
    <property type="entry name" value="alpha/beta-Hydrolases"/>
    <property type="match status" value="1"/>
</dbReference>
<dbReference type="PIRSF" id="PIRSF000862">
    <property type="entry name" value="Steryl_ester_lip"/>
    <property type="match status" value="1"/>
</dbReference>
<dbReference type="InterPro" id="IPR029058">
    <property type="entry name" value="AB_hydrolase_fold"/>
</dbReference>
<evidence type="ECO:0000256" key="1">
    <source>
        <dbReference type="ARBA" id="ARBA00010701"/>
    </source>
</evidence>
<evidence type="ECO:0000256" key="5">
    <source>
        <dbReference type="ARBA" id="ARBA00023098"/>
    </source>
</evidence>
<protein>
    <recommendedName>
        <fullName evidence="8">Partial AB-hydrolase lipase domain-containing protein</fullName>
    </recommendedName>
</protein>
<keyword evidence="6" id="KW-0325">Glycoprotein</keyword>
<evidence type="ECO:0000313" key="11">
    <source>
        <dbReference type="Proteomes" id="UP000256970"/>
    </source>
</evidence>
<dbReference type="InterPro" id="IPR025483">
    <property type="entry name" value="Lipase_euk"/>
</dbReference>
<organism evidence="10 11">
    <name type="scientific">Tetradesmus obliquus</name>
    <name type="common">Green alga</name>
    <name type="synonym">Acutodesmus obliquus</name>
    <dbReference type="NCBI Taxonomy" id="3088"/>
    <lineage>
        <taxon>Eukaryota</taxon>
        <taxon>Viridiplantae</taxon>
        <taxon>Chlorophyta</taxon>
        <taxon>core chlorophytes</taxon>
        <taxon>Chlorophyceae</taxon>
        <taxon>CS clade</taxon>
        <taxon>Sphaeropleales</taxon>
        <taxon>Scenedesmaceae</taxon>
        <taxon>Tetradesmus</taxon>
    </lineage>
</organism>
<dbReference type="Gene3D" id="3.40.50.1820">
    <property type="entry name" value="alpha/beta hydrolase"/>
    <property type="match status" value="1"/>
</dbReference>
<evidence type="ECO:0000256" key="7">
    <source>
        <dbReference type="PIRSR" id="PIRSR000862-1"/>
    </source>
</evidence>
<dbReference type="Proteomes" id="UP000256970">
    <property type="component" value="Unassembled WGS sequence"/>
</dbReference>
<dbReference type="InterPro" id="IPR006693">
    <property type="entry name" value="AB_hydrolase_lipase"/>
</dbReference>